<accession>A0A2S7IIT3</accession>
<feature type="transmembrane region" description="Helical" evidence="1">
    <location>
        <begin position="106"/>
        <end position="124"/>
    </location>
</feature>
<feature type="transmembrane region" description="Helical" evidence="1">
    <location>
        <begin position="130"/>
        <end position="152"/>
    </location>
</feature>
<keyword evidence="3" id="KW-1185">Reference proteome</keyword>
<keyword evidence="1" id="KW-1133">Transmembrane helix</keyword>
<evidence type="ECO:0000313" key="3">
    <source>
        <dbReference type="Proteomes" id="UP000239590"/>
    </source>
</evidence>
<dbReference type="OrthoDB" id="894278at2"/>
<dbReference type="RefSeq" id="WP_104714641.1">
    <property type="nucleotide sequence ID" value="NZ_PTRA01000003.1"/>
</dbReference>
<dbReference type="AlphaFoldDB" id="A0A2S7IIT3"/>
<organism evidence="2 3">
    <name type="scientific">Siphonobacter curvatus</name>
    <dbReference type="NCBI Taxonomy" id="2094562"/>
    <lineage>
        <taxon>Bacteria</taxon>
        <taxon>Pseudomonadati</taxon>
        <taxon>Bacteroidota</taxon>
        <taxon>Cytophagia</taxon>
        <taxon>Cytophagales</taxon>
        <taxon>Cytophagaceae</taxon>
        <taxon>Siphonobacter</taxon>
    </lineage>
</organism>
<reference evidence="3" key="1">
    <citation type="submission" date="2018-02" db="EMBL/GenBank/DDBJ databases">
        <title>Genome sequencing of Solimonas sp. HR-BB.</title>
        <authorList>
            <person name="Lee Y."/>
            <person name="Jeon C.O."/>
        </authorList>
    </citation>
    <scope>NUCLEOTIDE SEQUENCE [LARGE SCALE GENOMIC DNA]</scope>
    <source>
        <strain evidence="3">HR-U</strain>
    </source>
</reference>
<name>A0A2S7IIT3_9BACT</name>
<sequence>MKTRFLFPHWAKALGWGLTFCFLILGIIYMFRETYFPNLEKSVDWLTIHIPQKLTWDAELLGNTQNNLLDEIITVGLTLGLVLVAFSKERKEDEWVAQVRLESLQWGVMINALLIILATLLVYNGAYLSILIYNVFTALAFFVIRFNWILYIKPLLFRRNMMPLV</sequence>
<proteinExistence type="predicted"/>
<feature type="transmembrane region" description="Helical" evidence="1">
    <location>
        <begin position="68"/>
        <end position="86"/>
    </location>
</feature>
<keyword evidence="1" id="KW-0472">Membrane</keyword>
<dbReference type="Proteomes" id="UP000239590">
    <property type="component" value="Unassembled WGS sequence"/>
</dbReference>
<feature type="transmembrane region" description="Helical" evidence="1">
    <location>
        <begin position="12"/>
        <end position="31"/>
    </location>
</feature>
<dbReference type="EMBL" id="PTRA01000003">
    <property type="protein sequence ID" value="PQA56087.1"/>
    <property type="molecule type" value="Genomic_DNA"/>
</dbReference>
<evidence type="ECO:0000256" key="1">
    <source>
        <dbReference type="SAM" id="Phobius"/>
    </source>
</evidence>
<protein>
    <submittedName>
        <fullName evidence="2">Uncharacterized protein</fullName>
    </submittedName>
</protein>
<evidence type="ECO:0000313" key="2">
    <source>
        <dbReference type="EMBL" id="PQA56087.1"/>
    </source>
</evidence>
<comment type="caution">
    <text evidence="2">The sequence shown here is derived from an EMBL/GenBank/DDBJ whole genome shotgun (WGS) entry which is preliminary data.</text>
</comment>
<keyword evidence="1" id="KW-0812">Transmembrane</keyword>
<gene>
    <name evidence="2" type="ORF">C5O19_17155</name>
</gene>